<keyword evidence="1 3" id="KW-0996">Nickel insertion</keyword>
<dbReference type="GO" id="GO:0016151">
    <property type="term" value="F:nickel cation binding"/>
    <property type="evidence" value="ECO:0007669"/>
    <property type="project" value="UniProtKB-UniRule"/>
</dbReference>
<comment type="subunit">
    <text evidence="3">UreD, UreF and UreG form a complex that acts as a GTP-hydrolysis-dependent molecular chaperone, activating the urease apoprotein by helping to assemble the nickel containing metallocenter of UreC. The UreE protein probably delivers the nickel.</text>
</comment>
<comment type="caution">
    <text evidence="4">The sequence shown here is derived from an EMBL/GenBank/DDBJ whole genome shotgun (WGS) entry which is preliminary data.</text>
</comment>
<dbReference type="EMBL" id="LXYT01000001">
    <property type="protein sequence ID" value="OLY44089.1"/>
    <property type="molecule type" value="Genomic_DNA"/>
</dbReference>
<reference evidence="4 5" key="1">
    <citation type="submission" date="2016-12" db="EMBL/GenBank/DDBJ databases">
        <title>Comparative genomics of Bartonella apis.</title>
        <authorList>
            <person name="Engel P."/>
        </authorList>
    </citation>
    <scope>NUCLEOTIDE SEQUENCE [LARGE SCALE GENOMIC DNA]</scope>
    <source>
        <strain evidence="4 5">PEB0149</strain>
    </source>
</reference>
<keyword evidence="3" id="KW-0963">Cytoplasm</keyword>
<evidence type="ECO:0000256" key="1">
    <source>
        <dbReference type="ARBA" id="ARBA00022988"/>
    </source>
</evidence>
<dbReference type="AlphaFoldDB" id="A0A1R0FB21"/>
<gene>
    <name evidence="3" type="primary">ureF</name>
    <name evidence="4" type="ORF">PEB0149_015430</name>
</gene>
<dbReference type="PANTHER" id="PTHR33620">
    <property type="entry name" value="UREASE ACCESSORY PROTEIN F"/>
    <property type="match status" value="1"/>
</dbReference>
<protein>
    <recommendedName>
        <fullName evidence="3">Urease accessory protein UreF</fullName>
    </recommendedName>
</protein>
<keyword evidence="5" id="KW-1185">Reference proteome</keyword>
<dbReference type="PIRSF" id="PIRSF009467">
    <property type="entry name" value="Ureas_acces_UreF"/>
    <property type="match status" value="1"/>
</dbReference>
<dbReference type="RefSeq" id="WP_075869260.1">
    <property type="nucleotide sequence ID" value="NZ_CALYQA010000007.1"/>
</dbReference>
<dbReference type="HAMAP" id="MF_01385">
    <property type="entry name" value="UreF"/>
    <property type="match status" value="1"/>
</dbReference>
<organism evidence="4 5">
    <name type="scientific">Bartonella apis</name>
    <dbReference type="NCBI Taxonomy" id="1686310"/>
    <lineage>
        <taxon>Bacteria</taxon>
        <taxon>Pseudomonadati</taxon>
        <taxon>Pseudomonadota</taxon>
        <taxon>Alphaproteobacteria</taxon>
        <taxon>Hyphomicrobiales</taxon>
        <taxon>Bartonellaceae</taxon>
        <taxon>Bartonella</taxon>
    </lineage>
</organism>
<proteinExistence type="inferred from homology"/>
<dbReference type="Gene3D" id="1.10.4190.10">
    <property type="entry name" value="Urease accessory protein UreF"/>
    <property type="match status" value="1"/>
</dbReference>
<dbReference type="Proteomes" id="UP000187344">
    <property type="component" value="Unassembled WGS sequence"/>
</dbReference>
<evidence type="ECO:0000256" key="2">
    <source>
        <dbReference type="ARBA" id="ARBA00023186"/>
    </source>
</evidence>
<dbReference type="InterPro" id="IPR038277">
    <property type="entry name" value="UreF_sf"/>
</dbReference>
<keyword evidence="2 3" id="KW-0143">Chaperone</keyword>
<sequence length="219" mass="24218">MSQGDASLLRLMTLFSPVFPVGGFAYSHGLEQAVHENFITNAEDLFDWLDALANYGSLHNDAILIAETWRYTNLDQNISPLIEIANAIAASKERSMEIDLQGAAFCKAITEMGVSNKIYKTLPYPIAVGVLGYRLEIKLPSLLTAYLHAFISNLVQAAIRLVPLGQSNGVKTMARMEERVLSLVMQSGKLTLDNLGSCCLLSDIMAMRHETLYSRIFRS</sequence>
<dbReference type="GO" id="GO:0005737">
    <property type="term" value="C:cytoplasm"/>
    <property type="evidence" value="ECO:0007669"/>
    <property type="project" value="UniProtKB-SubCell"/>
</dbReference>
<evidence type="ECO:0000313" key="4">
    <source>
        <dbReference type="EMBL" id="OLY44089.1"/>
    </source>
</evidence>
<dbReference type="InterPro" id="IPR002639">
    <property type="entry name" value="UreF"/>
</dbReference>
<evidence type="ECO:0000313" key="5">
    <source>
        <dbReference type="Proteomes" id="UP000187344"/>
    </source>
</evidence>
<accession>A0A1R0FB21</accession>
<name>A0A1R0FB21_9HYPH</name>
<dbReference type="Pfam" id="PF01730">
    <property type="entry name" value="UreF"/>
    <property type="match status" value="1"/>
</dbReference>
<comment type="similarity">
    <text evidence="3">Belongs to the UreF family.</text>
</comment>
<dbReference type="PANTHER" id="PTHR33620:SF1">
    <property type="entry name" value="UREASE ACCESSORY PROTEIN F"/>
    <property type="match status" value="1"/>
</dbReference>
<comment type="function">
    <text evidence="3">Required for maturation of urease via the functional incorporation of the urease nickel metallocenter.</text>
</comment>
<evidence type="ECO:0000256" key="3">
    <source>
        <dbReference type="HAMAP-Rule" id="MF_01385"/>
    </source>
</evidence>
<comment type="subcellular location">
    <subcellularLocation>
        <location evidence="3">Cytoplasm</location>
    </subcellularLocation>
</comment>
<dbReference type="OrthoDB" id="9798772at2"/>